<comment type="caution">
    <text evidence="1">The sequence shown here is derived from an EMBL/GenBank/DDBJ whole genome shotgun (WGS) entry which is preliminary data.</text>
</comment>
<name>L1N9M4_9BACT</name>
<proteinExistence type="predicted"/>
<dbReference type="AlphaFoldDB" id="L1N9M4"/>
<evidence type="ECO:0000313" key="1">
    <source>
        <dbReference type="EMBL" id="EKY00036.1"/>
    </source>
</evidence>
<protein>
    <submittedName>
        <fullName evidence="1">Uncharacterized protein</fullName>
    </submittedName>
</protein>
<dbReference type="HOGENOM" id="CLU_3203658_0_0_10"/>
<sequence length="45" mass="5139">MVFTSNLPPIHPIRCGATFFIECCATSFFVPKPLRFNHNRCSSNH</sequence>
<dbReference type="Proteomes" id="UP000010433">
    <property type="component" value="Unassembled WGS sequence"/>
</dbReference>
<evidence type="ECO:0000313" key="2">
    <source>
        <dbReference type="Proteomes" id="UP000010433"/>
    </source>
</evidence>
<accession>L1N9M4</accession>
<keyword evidence="2" id="KW-1185">Reference proteome</keyword>
<organism evidence="1 2">
    <name type="scientific">Hoylesella saccharolytica F0055</name>
    <dbReference type="NCBI Taxonomy" id="1127699"/>
    <lineage>
        <taxon>Bacteria</taxon>
        <taxon>Pseudomonadati</taxon>
        <taxon>Bacteroidota</taxon>
        <taxon>Bacteroidia</taxon>
        <taxon>Bacteroidales</taxon>
        <taxon>Prevotellaceae</taxon>
        <taxon>Hoylesella</taxon>
    </lineage>
</organism>
<dbReference type="EMBL" id="AMEP01000094">
    <property type="protein sequence ID" value="EKY00036.1"/>
    <property type="molecule type" value="Genomic_DNA"/>
</dbReference>
<dbReference type="STRING" id="1127699.HMPREF9151_01436"/>
<gene>
    <name evidence="1" type="ORF">HMPREF9151_01436</name>
</gene>
<reference evidence="1 2" key="1">
    <citation type="submission" date="2012-05" db="EMBL/GenBank/DDBJ databases">
        <authorList>
            <person name="Weinstock G."/>
            <person name="Sodergren E."/>
            <person name="Lobos E.A."/>
            <person name="Fulton L."/>
            <person name="Fulton R."/>
            <person name="Courtney L."/>
            <person name="Fronick C."/>
            <person name="O'Laughlin M."/>
            <person name="Godfrey J."/>
            <person name="Wilson R.M."/>
            <person name="Miner T."/>
            <person name="Farmer C."/>
            <person name="Delehaunty K."/>
            <person name="Cordes M."/>
            <person name="Minx P."/>
            <person name="Tomlinson C."/>
            <person name="Chen J."/>
            <person name="Wollam A."/>
            <person name="Pepin K.H."/>
            <person name="Bhonagiri V."/>
            <person name="Zhang X."/>
            <person name="Suruliraj S."/>
            <person name="Warren W."/>
            <person name="Mitreva M."/>
            <person name="Mardis E.R."/>
            <person name="Wilson R.K."/>
        </authorList>
    </citation>
    <scope>NUCLEOTIDE SEQUENCE [LARGE SCALE GENOMIC DNA]</scope>
    <source>
        <strain evidence="1 2">F0055</strain>
    </source>
</reference>